<feature type="compositionally biased region" description="Basic and acidic residues" evidence="2">
    <location>
        <begin position="357"/>
        <end position="370"/>
    </location>
</feature>
<evidence type="ECO:0000256" key="2">
    <source>
        <dbReference type="SAM" id="MobiDB-lite"/>
    </source>
</evidence>
<feature type="region of interest" description="Disordered" evidence="2">
    <location>
        <begin position="1"/>
        <end position="28"/>
    </location>
</feature>
<feature type="compositionally biased region" description="Basic and acidic residues" evidence="2">
    <location>
        <begin position="459"/>
        <end position="522"/>
    </location>
</feature>
<evidence type="ECO:0000313" key="5">
    <source>
        <dbReference type="Proteomes" id="UP001295684"/>
    </source>
</evidence>
<keyword evidence="1" id="KW-0862">Zinc</keyword>
<keyword evidence="1" id="KW-0479">Metal-binding</keyword>
<reference evidence="4" key="1">
    <citation type="submission" date="2023-07" db="EMBL/GenBank/DDBJ databases">
        <authorList>
            <consortium name="AG Swart"/>
            <person name="Singh M."/>
            <person name="Singh A."/>
            <person name="Seah K."/>
            <person name="Emmerich C."/>
        </authorList>
    </citation>
    <scope>NUCLEOTIDE SEQUENCE</scope>
    <source>
        <strain evidence="4">DP1</strain>
    </source>
</reference>
<feature type="compositionally biased region" description="Basic and acidic residues" evidence="2">
    <location>
        <begin position="203"/>
        <end position="222"/>
    </location>
</feature>
<accession>A0AAD1Y2K7</accession>
<dbReference type="GO" id="GO:0008270">
    <property type="term" value="F:zinc ion binding"/>
    <property type="evidence" value="ECO:0007669"/>
    <property type="project" value="UniProtKB-KW"/>
</dbReference>
<feature type="region of interest" description="Disordered" evidence="2">
    <location>
        <begin position="126"/>
        <end position="235"/>
    </location>
</feature>
<feature type="compositionally biased region" description="Basic and acidic residues" evidence="2">
    <location>
        <begin position="17"/>
        <end position="28"/>
    </location>
</feature>
<dbReference type="PROSITE" id="PS00028">
    <property type="entry name" value="ZINC_FINGER_C2H2_1"/>
    <property type="match status" value="1"/>
</dbReference>
<feature type="compositionally biased region" description="Basic residues" evidence="2">
    <location>
        <begin position="126"/>
        <end position="138"/>
    </location>
</feature>
<comment type="caution">
    <text evidence="4">The sequence shown here is derived from an EMBL/GenBank/DDBJ whole genome shotgun (WGS) entry which is preliminary data.</text>
</comment>
<dbReference type="InterPro" id="IPR013087">
    <property type="entry name" value="Znf_C2H2_type"/>
</dbReference>
<feature type="region of interest" description="Disordered" evidence="2">
    <location>
        <begin position="272"/>
        <end position="291"/>
    </location>
</feature>
<gene>
    <name evidence="4" type="ORF">ECRASSUSDP1_LOCUS24986</name>
</gene>
<dbReference type="SMART" id="SM00355">
    <property type="entry name" value="ZnF_C2H2"/>
    <property type="match status" value="1"/>
</dbReference>
<protein>
    <recommendedName>
        <fullName evidence="3">C2H2-type domain-containing protein</fullName>
    </recommendedName>
</protein>
<feature type="compositionally biased region" description="Basic and acidic residues" evidence="2">
    <location>
        <begin position="377"/>
        <end position="419"/>
    </location>
</feature>
<dbReference type="PROSITE" id="PS50157">
    <property type="entry name" value="ZINC_FINGER_C2H2_2"/>
    <property type="match status" value="1"/>
</dbReference>
<sequence length="722" mass="84808">MEIESEVTPATVQENTSQEKAKEKPAEKYRETVQEILKTLKGKLLLRRKLLKISQRKRRRKRRRRKRKSIKTKMRKSQKKTIRKNLLSLQSLMKRRRKRILSLPHLLQILVVLFLQLRLNLVCKRKKSKPKVPKKPKKSKEEKIREKELRRKEKQELREKKREERRKKKEEEKLRKRELKALKKLEEKKERRSYSRGDNGTNGDKHKHDGESGDDSHDENGKKRSKRRSKNDLDGRDYKCTFCPKTYLSYPALYTHMKTKHQSGTDNNQLLLNSGRGRGRPKKNAGRVTTIAPESDDYFKTLDKGGGPTDPLYFFNEIVQKFFINKNSNIKKEIEVKQESPAAPEEKKAANSAQNSDVKEEVTANDKNSKSQENTEEQQKILNDHNHLSKEGEHSDVKEEVEESKSESQAKSQNKDLYDSSKNSNFKADFKQFSFKSYTDVKDHPFYEILSKKSLFSNKEGEVPKEVKEEQAEERPENDASKDIEMDEQEKQAKSEPKPKDEAIHDASMEDNIEVKSERRENTTPNEDEGEKIKEEPQNEENLFRKKRYDQVLEDYQKLTFNQKQELSCDEVCGIYLREISQKVNAKFYKTLLKFMILYRECCNEYGWQKIVESNKLLANEKIKVDIPVSSIPSTHKNALQQQQMIIIADIAKKSRDGKEDFCKVNSAESMPEVCNEFVTIFLEQREDFMDRGDAIDLTLNFCSWLYKKGHTCIKNTIKNYS</sequence>
<feature type="compositionally biased region" description="Basic and acidic residues" evidence="2">
    <location>
        <begin position="336"/>
        <end position="349"/>
    </location>
</feature>
<evidence type="ECO:0000259" key="3">
    <source>
        <dbReference type="PROSITE" id="PS50157"/>
    </source>
</evidence>
<dbReference type="Gene3D" id="3.30.160.60">
    <property type="entry name" value="Classic Zinc Finger"/>
    <property type="match status" value="1"/>
</dbReference>
<feature type="compositionally biased region" description="Basic and acidic residues" evidence="2">
    <location>
        <begin position="139"/>
        <end position="162"/>
    </location>
</feature>
<evidence type="ECO:0000256" key="1">
    <source>
        <dbReference type="PROSITE-ProRule" id="PRU00042"/>
    </source>
</evidence>
<proteinExistence type="predicted"/>
<dbReference type="AlphaFoldDB" id="A0AAD1Y2K7"/>
<feature type="region of interest" description="Disordered" evidence="2">
    <location>
        <begin position="451"/>
        <end position="541"/>
    </location>
</feature>
<keyword evidence="1" id="KW-0863">Zinc-finger</keyword>
<evidence type="ECO:0000313" key="4">
    <source>
        <dbReference type="EMBL" id="CAI2383484.1"/>
    </source>
</evidence>
<feature type="domain" description="C2H2-type" evidence="3">
    <location>
        <begin position="238"/>
        <end position="266"/>
    </location>
</feature>
<feature type="region of interest" description="Disordered" evidence="2">
    <location>
        <begin position="336"/>
        <end position="424"/>
    </location>
</feature>
<organism evidence="4 5">
    <name type="scientific">Euplotes crassus</name>
    <dbReference type="NCBI Taxonomy" id="5936"/>
    <lineage>
        <taxon>Eukaryota</taxon>
        <taxon>Sar</taxon>
        <taxon>Alveolata</taxon>
        <taxon>Ciliophora</taxon>
        <taxon>Intramacronucleata</taxon>
        <taxon>Spirotrichea</taxon>
        <taxon>Hypotrichia</taxon>
        <taxon>Euplotida</taxon>
        <taxon>Euplotidae</taxon>
        <taxon>Moneuplotes</taxon>
    </lineage>
</organism>
<keyword evidence="5" id="KW-1185">Reference proteome</keyword>
<feature type="region of interest" description="Disordered" evidence="2">
    <location>
        <begin position="52"/>
        <end position="81"/>
    </location>
</feature>
<dbReference type="Proteomes" id="UP001295684">
    <property type="component" value="Unassembled WGS sequence"/>
</dbReference>
<feature type="compositionally biased region" description="Basic and acidic residues" evidence="2">
    <location>
        <begin position="169"/>
        <end position="195"/>
    </location>
</feature>
<dbReference type="EMBL" id="CAMPGE010025756">
    <property type="protein sequence ID" value="CAI2383484.1"/>
    <property type="molecule type" value="Genomic_DNA"/>
</dbReference>
<name>A0AAD1Y2K7_EUPCR</name>